<comment type="caution">
    <text evidence="2">The sequence shown here is derived from an EMBL/GenBank/DDBJ whole genome shotgun (WGS) entry which is preliminary data.</text>
</comment>
<dbReference type="Proteomes" id="UP001218188">
    <property type="component" value="Unassembled WGS sequence"/>
</dbReference>
<proteinExistence type="predicted"/>
<name>A0AAD6WWQ6_9AGAR</name>
<feature type="compositionally biased region" description="Basic residues" evidence="1">
    <location>
        <begin position="535"/>
        <end position="548"/>
    </location>
</feature>
<organism evidence="2 3">
    <name type="scientific">Mycena alexandri</name>
    <dbReference type="NCBI Taxonomy" id="1745969"/>
    <lineage>
        <taxon>Eukaryota</taxon>
        <taxon>Fungi</taxon>
        <taxon>Dikarya</taxon>
        <taxon>Basidiomycota</taxon>
        <taxon>Agaricomycotina</taxon>
        <taxon>Agaricomycetes</taxon>
        <taxon>Agaricomycetidae</taxon>
        <taxon>Agaricales</taxon>
        <taxon>Marasmiineae</taxon>
        <taxon>Mycenaceae</taxon>
        <taxon>Mycena</taxon>
    </lineage>
</organism>
<keyword evidence="3" id="KW-1185">Reference proteome</keyword>
<accession>A0AAD6WWQ6</accession>
<evidence type="ECO:0000313" key="3">
    <source>
        <dbReference type="Proteomes" id="UP001218188"/>
    </source>
</evidence>
<evidence type="ECO:0000313" key="2">
    <source>
        <dbReference type="EMBL" id="KAJ7027500.1"/>
    </source>
</evidence>
<dbReference type="AlphaFoldDB" id="A0AAD6WWQ6"/>
<reference evidence="2" key="1">
    <citation type="submission" date="2023-03" db="EMBL/GenBank/DDBJ databases">
        <title>Massive genome expansion in bonnet fungi (Mycena s.s.) driven by repeated elements and novel gene families across ecological guilds.</title>
        <authorList>
            <consortium name="Lawrence Berkeley National Laboratory"/>
            <person name="Harder C.B."/>
            <person name="Miyauchi S."/>
            <person name="Viragh M."/>
            <person name="Kuo A."/>
            <person name="Thoen E."/>
            <person name="Andreopoulos B."/>
            <person name="Lu D."/>
            <person name="Skrede I."/>
            <person name="Drula E."/>
            <person name="Henrissat B."/>
            <person name="Morin E."/>
            <person name="Kohler A."/>
            <person name="Barry K."/>
            <person name="LaButti K."/>
            <person name="Morin E."/>
            <person name="Salamov A."/>
            <person name="Lipzen A."/>
            <person name="Mereny Z."/>
            <person name="Hegedus B."/>
            <person name="Baldrian P."/>
            <person name="Stursova M."/>
            <person name="Weitz H."/>
            <person name="Taylor A."/>
            <person name="Grigoriev I.V."/>
            <person name="Nagy L.G."/>
            <person name="Martin F."/>
            <person name="Kauserud H."/>
        </authorList>
    </citation>
    <scope>NUCLEOTIDE SEQUENCE</scope>
    <source>
        <strain evidence="2">CBHHK200</strain>
    </source>
</reference>
<evidence type="ECO:0000256" key="1">
    <source>
        <dbReference type="SAM" id="MobiDB-lite"/>
    </source>
</evidence>
<protein>
    <submittedName>
        <fullName evidence="2">Uncharacterized protein</fullName>
    </submittedName>
</protein>
<feature type="region of interest" description="Disordered" evidence="1">
    <location>
        <begin position="475"/>
        <end position="495"/>
    </location>
</feature>
<gene>
    <name evidence="2" type="ORF">C8F04DRAFT_1189467</name>
</gene>
<sequence>MCTWSPDVVSSCWCIIVIVRQNTWRLRVHLGETSVPGVGRCAGGAVAGAVGAPPGGLCGARSLGGTCACGAGAVGGAWSGACSEGGHQLESGGNSGAGGGAYEMEGEGEEAVGMGVAGRSCSHGAMAAYSSSACTSSSSRGSRVPSGGQQPKLIHISLMQHKRRRAAGPAVLAPSAPRLDANDILAGLSRFFVLEMSARRLFRRLPPLARGGRTGAEEFWPILCNCSEYQSTVEREKGKSEREVEEKKVVSGPGVAANLIPNRVTAFYGDERDTQRLQDSTKYKGVQPNFSREKRLASPPRRVIVAPPFGHRRITQIYLLYLGAVGRLDRTPVSCAPQLYPKRRRAPVLKRQSALELLGRLVLEGNAMSCHHARKDFIAVRLLVRSKENNGDLHQLGPDAVCSPRPPSLNLKKMKKGQALNSTITQTLGAAPVGEVLRTPITLPSIAQDSTGVWIDCTVLEHLAGATAARSVTQVHHLHHEEEEKEPQPNKHPASVRVFRPETNSNPIHHAGRNQLQLEGWLDQGFKFKPQLRVPRLRRRTARPRRTHSQTEGGCNYDTTEEG</sequence>
<feature type="region of interest" description="Disordered" evidence="1">
    <location>
        <begin position="533"/>
        <end position="563"/>
    </location>
</feature>
<dbReference type="EMBL" id="JARJCM010000123">
    <property type="protein sequence ID" value="KAJ7027500.1"/>
    <property type="molecule type" value="Genomic_DNA"/>
</dbReference>
<feature type="compositionally biased region" description="Basic and acidic residues" evidence="1">
    <location>
        <begin position="479"/>
        <end position="489"/>
    </location>
</feature>